<dbReference type="InterPro" id="IPR002639">
    <property type="entry name" value="UreF"/>
</dbReference>
<comment type="subunit">
    <text evidence="3">UreD, UreF and UreG form a complex that acts as a GTP-hydrolysis-dependent molecular chaperone, activating the urease apoprotein by helping to assemble the nickel containing metallocenter of UreC. The UreE protein probably delivers the nickel.</text>
</comment>
<evidence type="ECO:0000313" key="4">
    <source>
        <dbReference type="EMBL" id="MDC7789071.1"/>
    </source>
</evidence>
<dbReference type="Proteomes" id="UP001165652">
    <property type="component" value="Unassembled WGS sequence"/>
</dbReference>
<comment type="similarity">
    <text evidence="3">Belongs to the UreF family.</text>
</comment>
<sequence length="233" mass="24396">MTDATDPVPPAALWRLLAWLSPAFPVGAFAYSGGLEWAVEAGDVRDAETLRRWLAVLVREGGLFCDAALFVHAHRAAEENDAAALAETATLALALAPSRERHLETTTQGKAFVEAVRSAWACAALDRMPLAQDGTIAYPVAVAVAAAGHGIARTPALHGFVHALAANLISAGVRLVPLGQTDGQRVLAALEPVAAAACARAAATPLDDIGSAAFRADLASMRHETQYTRLFRS</sequence>
<dbReference type="EMBL" id="JAQQLI010000060">
    <property type="protein sequence ID" value="MDC7789071.1"/>
    <property type="molecule type" value="Genomic_DNA"/>
</dbReference>
<keyword evidence="1 3" id="KW-0996">Nickel insertion</keyword>
<comment type="function">
    <text evidence="3">Required for maturation of urease via the functional incorporation of the urease nickel metallocenter.</text>
</comment>
<name>A0ABT5JHJ7_RHOTP</name>
<proteinExistence type="inferred from homology"/>
<reference evidence="4" key="2">
    <citation type="submission" date="2023-02" db="EMBL/GenBank/DDBJ databases">
        <authorList>
            <person name="Rayyan A."/>
            <person name="Meyer T."/>
            <person name="Kyndt J.A."/>
        </authorList>
    </citation>
    <scope>NUCLEOTIDE SEQUENCE</scope>
    <source>
        <strain evidence="4">DSM 9987</strain>
    </source>
</reference>
<dbReference type="Pfam" id="PF01730">
    <property type="entry name" value="UreF"/>
    <property type="match status" value="1"/>
</dbReference>
<evidence type="ECO:0000256" key="2">
    <source>
        <dbReference type="ARBA" id="ARBA00023186"/>
    </source>
</evidence>
<organism evidence="4 5">
    <name type="scientific">Rhodoplanes tepidamans</name>
    <name type="common">Rhodoplanes cryptolactis</name>
    <dbReference type="NCBI Taxonomy" id="200616"/>
    <lineage>
        <taxon>Bacteria</taxon>
        <taxon>Pseudomonadati</taxon>
        <taxon>Pseudomonadota</taxon>
        <taxon>Alphaproteobacteria</taxon>
        <taxon>Hyphomicrobiales</taxon>
        <taxon>Nitrobacteraceae</taxon>
        <taxon>Rhodoplanes</taxon>
    </lineage>
</organism>
<dbReference type="PANTHER" id="PTHR33620:SF1">
    <property type="entry name" value="UREASE ACCESSORY PROTEIN F"/>
    <property type="match status" value="1"/>
</dbReference>
<comment type="subcellular location">
    <subcellularLocation>
        <location evidence="3">Cytoplasm</location>
    </subcellularLocation>
</comment>
<comment type="caution">
    <text evidence="4">The sequence shown here is derived from an EMBL/GenBank/DDBJ whole genome shotgun (WGS) entry which is preliminary data.</text>
</comment>
<evidence type="ECO:0000256" key="1">
    <source>
        <dbReference type="ARBA" id="ARBA00022988"/>
    </source>
</evidence>
<dbReference type="HAMAP" id="MF_01385">
    <property type="entry name" value="UreF"/>
    <property type="match status" value="1"/>
</dbReference>
<reference evidence="4" key="1">
    <citation type="journal article" date="2023" name="Microbiol Resour">
        <title>Genome Sequences of Rhodoplanes serenus and Two Thermotolerant Strains, Rhodoplanes tepidamans and 'Rhodoplanes cryptolactis,' Further Refine the Genus.</title>
        <authorList>
            <person name="Rayyan A.A."/>
            <person name="Kyndt J.A."/>
        </authorList>
    </citation>
    <scope>NUCLEOTIDE SEQUENCE</scope>
    <source>
        <strain evidence="4">DSM 9987</strain>
    </source>
</reference>
<gene>
    <name evidence="3" type="primary">ureF</name>
    <name evidence="4" type="ORF">PQJ73_25605</name>
</gene>
<protein>
    <recommendedName>
        <fullName evidence="3">Urease accessory protein UreF</fullName>
    </recommendedName>
</protein>
<dbReference type="RefSeq" id="WP_272779935.1">
    <property type="nucleotide sequence ID" value="NZ_JAQQLI010000060.1"/>
</dbReference>
<keyword evidence="3" id="KW-0963">Cytoplasm</keyword>
<evidence type="ECO:0000313" key="5">
    <source>
        <dbReference type="Proteomes" id="UP001165652"/>
    </source>
</evidence>
<dbReference type="PIRSF" id="PIRSF009467">
    <property type="entry name" value="Ureas_acces_UreF"/>
    <property type="match status" value="1"/>
</dbReference>
<dbReference type="Gene3D" id="1.10.4190.10">
    <property type="entry name" value="Urease accessory protein UreF"/>
    <property type="match status" value="1"/>
</dbReference>
<dbReference type="InterPro" id="IPR038277">
    <property type="entry name" value="UreF_sf"/>
</dbReference>
<keyword evidence="2 3" id="KW-0143">Chaperone</keyword>
<evidence type="ECO:0000256" key="3">
    <source>
        <dbReference type="HAMAP-Rule" id="MF_01385"/>
    </source>
</evidence>
<keyword evidence="5" id="KW-1185">Reference proteome</keyword>
<dbReference type="PANTHER" id="PTHR33620">
    <property type="entry name" value="UREASE ACCESSORY PROTEIN F"/>
    <property type="match status" value="1"/>
</dbReference>
<accession>A0ABT5JHJ7</accession>